<evidence type="ECO:0000313" key="2">
    <source>
        <dbReference type="EMBL" id="MDC7674634.1"/>
    </source>
</evidence>
<dbReference type="Pfam" id="PF09923">
    <property type="entry name" value="DUF2155"/>
    <property type="match status" value="1"/>
</dbReference>
<gene>
    <name evidence="2" type="ORF">PQU98_00665</name>
</gene>
<reference evidence="2 3" key="1">
    <citation type="submission" date="2023-01" db="EMBL/GenBank/DDBJ databases">
        <title>Novel species of the genus Asticcacaulis isolated from rivers.</title>
        <authorList>
            <person name="Lu H."/>
        </authorList>
    </citation>
    <scope>NUCLEOTIDE SEQUENCE [LARGE SCALE GENOMIC DNA]</scope>
    <source>
        <strain evidence="2 3">LKC15W</strain>
    </source>
</reference>
<proteinExistence type="predicted"/>
<dbReference type="Proteomes" id="UP001218579">
    <property type="component" value="Unassembled WGS sequence"/>
</dbReference>
<feature type="region of interest" description="Disordered" evidence="1">
    <location>
        <begin position="77"/>
        <end position="144"/>
    </location>
</feature>
<comment type="caution">
    <text evidence="2">The sequence shown here is derived from an EMBL/GenBank/DDBJ whole genome shotgun (WGS) entry which is preliminary data.</text>
</comment>
<dbReference type="EMBL" id="JAQQKV010000001">
    <property type="protein sequence ID" value="MDC7674634.1"/>
    <property type="molecule type" value="Genomic_DNA"/>
</dbReference>
<protein>
    <submittedName>
        <fullName evidence="2">DUF2155 domain-containing protein</fullName>
    </submittedName>
</protein>
<feature type="region of interest" description="Disordered" evidence="1">
    <location>
        <begin position="32"/>
        <end position="52"/>
    </location>
</feature>
<sequence length="256" mass="27472">MTRKSPTGTSNTKLIWALVPVVAIAGVAMAQIPPDEDAPPARQGRYVDSQNYDPEPYYVDGVEFKPYIPEGARKVTNRTETRPVAPAAVPATRGITAGQPVPGAPSDTASPERVATAPELKGPISDGGEESSAADVPKAAPKRQRHGAAIIQALDKVTAETVRFEAQVGKPVRYKGLIYTIKACETTTSEEAQSDIVAYMEVQSSPQITETTRIMPKAKSIFRGWTYASSPGINGLEHPVYDAWVISCRAPLVRKS</sequence>
<name>A0ABT5HG81_9CAUL</name>
<organism evidence="2 3">
    <name type="scientific">Asticcacaulis machinosus</name>
    <dbReference type="NCBI Taxonomy" id="2984211"/>
    <lineage>
        <taxon>Bacteria</taxon>
        <taxon>Pseudomonadati</taxon>
        <taxon>Pseudomonadota</taxon>
        <taxon>Alphaproteobacteria</taxon>
        <taxon>Caulobacterales</taxon>
        <taxon>Caulobacteraceae</taxon>
        <taxon>Asticcacaulis</taxon>
    </lineage>
</organism>
<evidence type="ECO:0000313" key="3">
    <source>
        <dbReference type="Proteomes" id="UP001218579"/>
    </source>
</evidence>
<accession>A0ABT5HG81</accession>
<dbReference type="InterPro" id="IPR019225">
    <property type="entry name" value="DUF2155"/>
</dbReference>
<evidence type="ECO:0000256" key="1">
    <source>
        <dbReference type="SAM" id="MobiDB-lite"/>
    </source>
</evidence>
<dbReference type="RefSeq" id="WP_272742960.1">
    <property type="nucleotide sequence ID" value="NZ_JAQQKV010000001.1"/>
</dbReference>
<keyword evidence="3" id="KW-1185">Reference proteome</keyword>